<dbReference type="PANTHER" id="PTHR10615">
    <property type="entry name" value="HISTONE ACETYLTRANSFERASE"/>
    <property type="match status" value="1"/>
</dbReference>
<keyword evidence="9" id="KW-0156">Chromatin regulator</keyword>
<keyword evidence="5" id="KW-0479">Metal-binding</keyword>
<evidence type="ECO:0000256" key="15">
    <source>
        <dbReference type="PROSITE-ProRule" id="PRU00146"/>
    </source>
</evidence>
<evidence type="ECO:0000256" key="3">
    <source>
        <dbReference type="ARBA" id="ARBA00013184"/>
    </source>
</evidence>
<feature type="domain" description="MYST-type HAT" evidence="19">
    <location>
        <begin position="564"/>
        <end position="886"/>
    </location>
</feature>
<dbReference type="EC" id="2.3.1.48" evidence="3 16"/>
<dbReference type="Pfam" id="PF17772">
    <property type="entry name" value="zf-MYST"/>
    <property type="match status" value="1"/>
</dbReference>
<dbReference type="SMART" id="SM00249">
    <property type="entry name" value="PHD"/>
    <property type="match status" value="2"/>
</dbReference>
<dbReference type="Gene3D" id="3.30.40.10">
    <property type="entry name" value="Zinc/RING finger domain, C3HC4 (zinc finger)"/>
    <property type="match status" value="1"/>
</dbReference>
<feature type="compositionally biased region" description="Basic residues" evidence="17">
    <location>
        <begin position="342"/>
        <end position="351"/>
    </location>
</feature>
<dbReference type="FunFam" id="3.30.40.10:FF:000005">
    <property type="entry name" value="zinc finger protein isoform X1"/>
    <property type="match status" value="1"/>
</dbReference>
<proteinExistence type="inferred from homology"/>
<dbReference type="GO" id="GO:0004402">
    <property type="term" value="F:histone acetyltransferase activity"/>
    <property type="evidence" value="ECO:0007669"/>
    <property type="project" value="InterPro"/>
</dbReference>
<dbReference type="GO" id="GO:0008270">
    <property type="term" value="F:zinc ion binding"/>
    <property type="evidence" value="ECO:0007669"/>
    <property type="project" value="UniProtKB-KW"/>
</dbReference>
<evidence type="ECO:0000256" key="17">
    <source>
        <dbReference type="SAM" id="MobiDB-lite"/>
    </source>
</evidence>
<dbReference type="PANTHER" id="PTHR10615:SF161">
    <property type="entry name" value="HISTONE ACETYLTRANSFERASE KAT7"/>
    <property type="match status" value="1"/>
</dbReference>
<dbReference type="InterPro" id="IPR036388">
    <property type="entry name" value="WH-like_DNA-bd_sf"/>
</dbReference>
<sequence length="1084" mass="119880">MAIQRRRVIQSSESEFDPNSDDEESVVNELVNANGNGSTSSTSTYSPPKARRSKKASTSANSIASTSNTPHRSKNITPNGSSSIASFIGPAHKPDVLCAFCQGTVQNNFKTGLPEVLISCVECGSSGHPSCMKWGRNQRKTAVAQEYNWRCMECKTCEICCEKGDDSAIMFCDRCDRGWHLYCLNPPLEKPPKGIWSCPTCLHLGNYVKQALQTNKRKKNGIFLNGRQHIPRQASPLASSFGAWEAGANIGSASLQGKKSAAKFKGPMRASSPLPMDLSDDNDDLPSPQTMGQARQQLRPGSSLMGKGRRIRKPTDPDRSYELSASPSASRLADVHEEHRIKSVGRPKKQKNLPQEQANHSMVVRLKISARNRLGGSGRGLGKGVTDRSRSARPSSLAIPDPFPNDEEDYEMASTDSSIPTPRAMSPLDEEAEEEENSEEEDPFGGVLSMQDADTTKTAPQQEDRQRFEQSRVSAETKLGGAVSSLASSTNARQSKKIGAIMHGNGINANANGYFAGTSWAGTGTGGDKVVRKSAKGPQSVAPSTEPSTPSTPITSTATGAETGKAMPIKCIRFAQYDVDTWYQAPYPEEYSMVPDGRLWICEHCFKYMKSRFMAMRHRMKCKMRHPPGAEIYRDGNVSVFEVDGRKNKIYCQNLCLLAKMFLDHKTLYYDVEPFLFYICCEVDQLGAHFVGYFSKEKRSPLNYNLSCIMTLPIRQRRGWGNFLIDLSYLLSKKENKTGSPEKPLSDLGLLSYRNYWTLAVFYYLRSGPDHVSLEDISKATSMTLEDVYYVLREQDMITINDGQSGRIRAPATSKYKSREGGVSSSRPVRSGISSSTISEKDKESSLAIPTDYSIHFDRDYVIAHIKNYEAKGNMKIKPENLHWAPFLFVRSLSQPDDLLGKVVEAAGESQVDQPQAELQNGVEQEVVQEQQEDVDGNNNYDAGESGRVLLHDPNQPDVVLPASAELIENEARSADWSAVNGNNENDASASSPMSTPPSRGFKRKNDMIRGSETSAEPLQEEERPEKKTPRRMNGNAAATPAKDDIQMIDTSPKAERKTRSSFESPKAERILRRKQVTAVNPRY</sequence>
<dbReference type="GO" id="GO:0003682">
    <property type="term" value="F:chromatin binding"/>
    <property type="evidence" value="ECO:0007669"/>
    <property type="project" value="TreeGrafter"/>
</dbReference>
<feature type="region of interest" description="Disordered" evidence="17">
    <location>
        <begin position="812"/>
        <end position="841"/>
    </location>
</feature>
<dbReference type="InterPro" id="IPR013083">
    <property type="entry name" value="Znf_RING/FYVE/PHD"/>
</dbReference>
<dbReference type="InterPro" id="IPR040706">
    <property type="entry name" value="Zf-MYST"/>
</dbReference>
<dbReference type="Gene3D" id="1.10.10.10">
    <property type="entry name" value="Winged helix-like DNA-binding domain superfamily/Winged helix DNA-binding domain"/>
    <property type="match status" value="1"/>
</dbReference>
<reference evidence="20 21" key="1">
    <citation type="journal article" date="2018" name="Mol. Biol. Evol.">
        <title>Broad Genomic Sampling Reveals a Smut Pathogenic Ancestry of the Fungal Clade Ustilaginomycotina.</title>
        <authorList>
            <person name="Kijpornyongpan T."/>
            <person name="Mondo S.J."/>
            <person name="Barry K."/>
            <person name="Sandor L."/>
            <person name="Lee J."/>
            <person name="Lipzen A."/>
            <person name="Pangilinan J."/>
            <person name="LaButti K."/>
            <person name="Hainaut M."/>
            <person name="Henrissat B."/>
            <person name="Grigoriev I.V."/>
            <person name="Spatafora J.W."/>
            <person name="Aime M.C."/>
        </authorList>
    </citation>
    <scope>NUCLEOTIDE SEQUENCE [LARGE SCALE GENOMIC DNA]</scope>
    <source>
        <strain evidence="20 21">MCA 3882</strain>
    </source>
</reference>
<evidence type="ECO:0000259" key="18">
    <source>
        <dbReference type="PROSITE" id="PS50016"/>
    </source>
</evidence>
<dbReference type="GeneID" id="37020923"/>
<dbReference type="InterPro" id="IPR002717">
    <property type="entry name" value="HAT_MYST-type"/>
</dbReference>
<keyword evidence="7 15" id="KW-0863">Zinc-finger</keyword>
<dbReference type="Proteomes" id="UP000245771">
    <property type="component" value="Unassembled WGS sequence"/>
</dbReference>
<feature type="active site" description="Proton donor/acceptor" evidence="14">
    <location>
        <position position="742"/>
    </location>
</feature>
<comment type="catalytic activity">
    <reaction evidence="16">
        <text>L-lysyl-[protein] + acetyl-CoA = N(6)-acetyl-L-lysyl-[protein] + CoA + H(+)</text>
        <dbReference type="Rhea" id="RHEA:45948"/>
        <dbReference type="Rhea" id="RHEA-COMP:9752"/>
        <dbReference type="Rhea" id="RHEA-COMP:10731"/>
        <dbReference type="ChEBI" id="CHEBI:15378"/>
        <dbReference type="ChEBI" id="CHEBI:29969"/>
        <dbReference type="ChEBI" id="CHEBI:57287"/>
        <dbReference type="ChEBI" id="CHEBI:57288"/>
        <dbReference type="ChEBI" id="CHEBI:61930"/>
        <dbReference type="EC" id="2.3.1.48"/>
    </reaction>
</comment>
<feature type="region of interest" description="Disordered" evidence="17">
    <location>
        <begin position="261"/>
        <end position="492"/>
    </location>
</feature>
<evidence type="ECO:0000313" key="20">
    <source>
        <dbReference type="EMBL" id="PWN33824.1"/>
    </source>
</evidence>
<dbReference type="Pfam" id="PF00628">
    <property type="entry name" value="PHD"/>
    <property type="match status" value="1"/>
</dbReference>
<feature type="compositionally biased region" description="Polar residues" evidence="17">
    <location>
        <begin position="289"/>
        <end position="300"/>
    </location>
</feature>
<evidence type="ECO:0000256" key="10">
    <source>
        <dbReference type="ARBA" id="ARBA00022990"/>
    </source>
</evidence>
<keyword evidence="8" id="KW-0862">Zinc</keyword>
<feature type="compositionally biased region" description="Low complexity" evidence="17">
    <location>
        <begin position="543"/>
        <end position="559"/>
    </location>
</feature>
<dbReference type="Gene3D" id="3.40.630.30">
    <property type="match status" value="1"/>
</dbReference>
<dbReference type="SUPFAM" id="SSF55729">
    <property type="entry name" value="Acyl-CoA N-acyltransferases (Nat)"/>
    <property type="match status" value="1"/>
</dbReference>
<feature type="domain" description="PHD-type" evidence="18">
    <location>
        <begin position="154"/>
        <end position="204"/>
    </location>
</feature>
<dbReference type="GO" id="GO:1990467">
    <property type="term" value="C:NuA3a histone acetyltransferase complex"/>
    <property type="evidence" value="ECO:0007669"/>
    <property type="project" value="TreeGrafter"/>
</dbReference>
<dbReference type="Pfam" id="PF01853">
    <property type="entry name" value="MOZ_SAS"/>
    <property type="match status" value="1"/>
</dbReference>
<feature type="compositionally biased region" description="Basic and acidic residues" evidence="17">
    <location>
        <begin position="1053"/>
        <end position="1071"/>
    </location>
</feature>
<keyword evidence="12" id="KW-0804">Transcription</keyword>
<dbReference type="CDD" id="cd15526">
    <property type="entry name" value="PHD1_MOZ_d4"/>
    <property type="match status" value="1"/>
</dbReference>
<dbReference type="OrthoDB" id="787137at2759"/>
<evidence type="ECO:0000256" key="14">
    <source>
        <dbReference type="PIRSR" id="PIRSR602717-51"/>
    </source>
</evidence>
<dbReference type="PROSITE" id="PS50016">
    <property type="entry name" value="ZF_PHD_2"/>
    <property type="match status" value="2"/>
</dbReference>
<keyword evidence="4" id="KW-0808">Transferase</keyword>
<evidence type="ECO:0000256" key="2">
    <source>
        <dbReference type="ARBA" id="ARBA00010107"/>
    </source>
</evidence>
<dbReference type="Gene3D" id="3.30.60.60">
    <property type="entry name" value="N-acetyl transferase-like"/>
    <property type="match status" value="1"/>
</dbReference>
<dbReference type="GO" id="GO:0031507">
    <property type="term" value="P:heterochromatin formation"/>
    <property type="evidence" value="ECO:0007669"/>
    <property type="project" value="UniProtKB-ARBA"/>
</dbReference>
<comment type="subcellular location">
    <subcellularLocation>
        <location evidence="1 16">Nucleus</location>
    </subcellularLocation>
</comment>
<evidence type="ECO:0000259" key="19">
    <source>
        <dbReference type="PROSITE" id="PS51726"/>
    </source>
</evidence>
<keyword evidence="11" id="KW-0805">Transcription regulation</keyword>
<organism evidence="20 21">
    <name type="scientific">Meira miltonrushii</name>
    <dbReference type="NCBI Taxonomy" id="1280837"/>
    <lineage>
        <taxon>Eukaryota</taxon>
        <taxon>Fungi</taxon>
        <taxon>Dikarya</taxon>
        <taxon>Basidiomycota</taxon>
        <taxon>Ustilaginomycotina</taxon>
        <taxon>Exobasidiomycetes</taxon>
        <taxon>Exobasidiales</taxon>
        <taxon>Brachybasidiaceae</taxon>
        <taxon>Meira</taxon>
    </lineage>
</organism>
<dbReference type="InterPro" id="IPR001965">
    <property type="entry name" value="Znf_PHD"/>
</dbReference>
<dbReference type="InterPro" id="IPR011011">
    <property type="entry name" value="Znf_FYVE_PHD"/>
</dbReference>
<keyword evidence="21" id="KW-1185">Reference proteome</keyword>
<name>A0A316V9A1_9BASI</name>
<evidence type="ECO:0000256" key="12">
    <source>
        <dbReference type="ARBA" id="ARBA00023163"/>
    </source>
</evidence>
<evidence type="ECO:0000256" key="16">
    <source>
        <dbReference type="RuleBase" id="RU361211"/>
    </source>
</evidence>
<feature type="compositionally biased region" description="Low complexity" evidence="17">
    <location>
        <begin position="988"/>
        <end position="999"/>
    </location>
</feature>
<evidence type="ECO:0000256" key="5">
    <source>
        <dbReference type="ARBA" id="ARBA00022723"/>
    </source>
</evidence>
<dbReference type="InParanoid" id="A0A316V9A1"/>
<dbReference type="InterPro" id="IPR016181">
    <property type="entry name" value="Acyl_CoA_acyltransferase"/>
</dbReference>
<gene>
    <name evidence="20" type="ORF">FA14DRAFT_161491</name>
</gene>
<evidence type="ECO:0000256" key="4">
    <source>
        <dbReference type="ARBA" id="ARBA00022679"/>
    </source>
</evidence>
<dbReference type="GO" id="GO:0003712">
    <property type="term" value="F:transcription coregulator activity"/>
    <property type="evidence" value="ECO:0007669"/>
    <property type="project" value="TreeGrafter"/>
</dbReference>
<feature type="compositionally biased region" description="Polar residues" evidence="17">
    <location>
        <begin position="452"/>
        <end position="461"/>
    </location>
</feature>
<evidence type="ECO:0000256" key="13">
    <source>
        <dbReference type="ARBA" id="ARBA00023242"/>
    </source>
</evidence>
<dbReference type="EMBL" id="KZ819604">
    <property type="protein sequence ID" value="PWN33824.1"/>
    <property type="molecule type" value="Genomic_DNA"/>
</dbReference>
<dbReference type="STRING" id="1280837.A0A316V9A1"/>
<dbReference type="FunFam" id="3.40.630.30:FF:000001">
    <property type="entry name" value="Histone acetyltransferase"/>
    <property type="match status" value="1"/>
</dbReference>
<dbReference type="PROSITE" id="PS51726">
    <property type="entry name" value="MYST_HAT"/>
    <property type="match status" value="1"/>
</dbReference>
<feature type="compositionally biased region" description="Low complexity" evidence="17">
    <location>
        <begin position="821"/>
        <end position="836"/>
    </location>
</feature>
<dbReference type="SUPFAM" id="SSF57903">
    <property type="entry name" value="FYVE/PHD zinc finger"/>
    <property type="match status" value="1"/>
</dbReference>
<evidence type="ECO:0000256" key="1">
    <source>
        <dbReference type="ARBA" id="ARBA00004123"/>
    </source>
</evidence>
<evidence type="ECO:0000256" key="11">
    <source>
        <dbReference type="ARBA" id="ARBA00023015"/>
    </source>
</evidence>
<evidence type="ECO:0000256" key="6">
    <source>
        <dbReference type="ARBA" id="ARBA00022737"/>
    </source>
</evidence>
<evidence type="ECO:0000256" key="7">
    <source>
        <dbReference type="ARBA" id="ARBA00022771"/>
    </source>
</evidence>
<evidence type="ECO:0000313" key="21">
    <source>
        <dbReference type="Proteomes" id="UP000245771"/>
    </source>
</evidence>
<feature type="compositionally biased region" description="Acidic residues" evidence="17">
    <location>
        <begin position="428"/>
        <end position="443"/>
    </location>
</feature>
<feature type="domain" description="PHD-type" evidence="18">
    <location>
        <begin position="95"/>
        <end position="157"/>
    </location>
</feature>
<protein>
    <recommendedName>
        <fullName evidence="3 16">Histone acetyltransferase</fullName>
        <ecNumber evidence="3 16">2.3.1.48</ecNumber>
    </recommendedName>
</protein>
<feature type="compositionally biased region" description="Low complexity" evidence="17">
    <location>
        <begin position="56"/>
        <end position="69"/>
    </location>
</feature>
<dbReference type="InterPro" id="IPR050603">
    <property type="entry name" value="MYST_HAT"/>
</dbReference>
<dbReference type="RefSeq" id="XP_025354126.1">
    <property type="nucleotide sequence ID" value="XM_025499142.1"/>
</dbReference>
<comment type="similarity">
    <text evidence="2 16">Belongs to the MYST (SAS/MOZ) family.</text>
</comment>
<feature type="region of interest" description="Disordered" evidence="17">
    <location>
        <begin position="1"/>
        <end position="81"/>
    </location>
</feature>
<dbReference type="GO" id="GO:0006357">
    <property type="term" value="P:regulation of transcription by RNA polymerase II"/>
    <property type="evidence" value="ECO:0007669"/>
    <property type="project" value="TreeGrafter"/>
</dbReference>
<evidence type="ECO:0000256" key="8">
    <source>
        <dbReference type="ARBA" id="ARBA00022833"/>
    </source>
</evidence>
<dbReference type="GO" id="GO:0005634">
    <property type="term" value="C:nucleus"/>
    <property type="evidence" value="ECO:0007669"/>
    <property type="project" value="UniProtKB-SubCell"/>
</dbReference>
<keyword evidence="6" id="KW-0677">Repeat</keyword>
<feature type="region of interest" description="Disordered" evidence="17">
    <location>
        <begin position="911"/>
        <end position="956"/>
    </location>
</feature>
<feature type="region of interest" description="Disordered" evidence="17">
    <location>
        <begin position="527"/>
        <end position="560"/>
    </location>
</feature>
<keyword evidence="10" id="KW-0007">Acetylation</keyword>
<evidence type="ECO:0000256" key="9">
    <source>
        <dbReference type="ARBA" id="ARBA00022853"/>
    </source>
</evidence>
<feature type="region of interest" description="Disordered" evidence="17">
    <location>
        <begin position="974"/>
        <end position="1084"/>
    </location>
</feature>
<feature type="compositionally biased region" description="Acidic residues" evidence="17">
    <location>
        <begin position="14"/>
        <end position="26"/>
    </location>
</feature>
<accession>A0A316V9A1</accession>
<keyword evidence="13 16" id="KW-0539">Nucleus</keyword>
<dbReference type="FunFam" id="3.30.60.60:FF:000001">
    <property type="entry name" value="Histone acetyltransferase"/>
    <property type="match status" value="1"/>
</dbReference>
<dbReference type="InterPro" id="IPR019787">
    <property type="entry name" value="Znf_PHD-finger"/>
</dbReference>
<dbReference type="AlphaFoldDB" id="A0A316V9A1"/>